<dbReference type="InterPro" id="IPR000109">
    <property type="entry name" value="POT_fam"/>
</dbReference>
<dbReference type="InterPro" id="IPR018456">
    <property type="entry name" value="PTR2_symporter_CS"/>
</dbReference>
<dbReference type="EMBL" id="JBDFQZ010000011">
    <property type="protein sequence ID" value="KAK9677098.1"/>
    <property type="molecule type" value="Genomic_DNA"/>
</dbReference>
<feature type="transmembrane region" description="Helical" evidence="7">
    <location>
        <begin position="221"/>
        <end position="247"/>
    </location>
</feature>
<keyword evidence="9" id="KW-1185">Reference proteome</keyword>
<evidence type="ECO:0000313" key="8">
    <source>
        <dbReference type="EMBL" id="KAK9677098.1"/>
    </source>
</evidence>
<sequence length="604" mass="66770">METNESNVEERMLNQNHQVDDEEDQRPPKSKKGGFISIPFILANEAFEKVASFGLTPNMIVYLMNDYKMSVTNAQNLIYFWNTASNFTPFVGAILADSLLGRFLTIGFGSIFSLLGMFVLWLTTIIPQVKPPPCDPSTSTCSSPTTGQYAFLIFAFVLMAIGGGGTKPCSQAFGADQVHRGDNPKNKNNLEIFLNWYYMFSCLSIIVAMTVIVYIQDHLGWMVGFGVPVVLMFLATLFFFLAAPIYVMVDVNRNLLVGLMQVIVAGFRNRKLSASDCGSDAQYFQGTDSSVSIPSEKLRFLNAACTIRDPDSDIGPDGLPRDPWRLCRVEDVEGLKSFIRVIPIWSTGIMICVNTSISSFSVLLTRTMDRHVGSNFEIPAASFGTFIIVVIGIWIPLYYRVILPLASKIKGKPVTISVKARMGIGLFCSFMSILTSGMVESIRRQRAIDQGFEDDPKAVIQMSALWTLPHSIFGGIAEAFFVIGQTEFFFSELPKNMLSVAGAIFGLSGTIGNLMASLLLNFINGVTKTEGEDGWIADNVNKGHYDYYYYLLAGLNVVNVIFYVYCSSIYGPTKNEIVVKEVIDDDDDDNQTSPLLRDTAHTGS</sequence>
<keyword evidence="4 7" id="KW-1133">Transmembrane helix</keyword>
<dbReference type="SUPFAM" id="SSF103473">
    <property type="entry name" value="MFS general substrate transporter"/>
    <property type="match status" value="1"/>
</dbReference>
<dbReference type="AlphaFoldDB" id="A0AAW1HKW6"/>
<accession>A0AAW1HKW6</accession>
<reference evidence="8" key="1">
    <citation type="submission" date="2024-03" db="EMBL/GenBank/DDBJ databases">
        <title>WGS assembly of Saponaria officinalis var. Norfolk2.</title>
        <authorList>
            <person name="Jenkins J."/>
            <person name="Shu S."/>
            <person name="Grimwood J."/>
            <person name="Barry K."/>
            <person name="Goodstein D."/>
            <person name="Schmutz J."/>
            <person name="Leebens-Mack J."/>
            <person name="Osbourn A."/>
        </authorList>
    </citation>
    <scope>NUCLEOTIDE SEQUENCE [LARGE SCALE GENOMIC DNA]</scope>
    <source>
        <strain evidence="8">JIC</strain>
    </source>
</reference>
<feature type="transmembrane region" description="Helical" evidence="7">
    <location>
        <begin position="376"/>
        <end position="399"/>
    </location>
</feature>
<evidence type="ECO:0000256" key="5">
    <source>
        <dbReference type="ARBA" id="ARBA00023136"/>
    </source>
</evidence>
<comment type="similarity">
    <text evidence="2">Belongs to the major facilitator superfamily. Proton-dependent oligopeptide transporter (POT/PTR) (TC 2.A.17) family.</text>
</comment>
<feature type="transmembrane region" description="Helical" evidence="7">
    <location>
        <begin position="103"/>
        <end position="126"/>
    </location>
</feature>
<evidence type="ECO:0000256" key="6">
    <source>
        <dbReference type="SAM" id="MobiDB-lite"/>
    </source>
</evidence>
<dbReference type="Proteomes" id="UP001443914">
    <property type="component" value="Unassembled WGS sequence"/>
</dbReference>
<comment type="subcellular location">
    <subcellularLocation>
        <location evidence="1">Membrane</location>
        <topology evidence="1">Multi-pass membrane protein</topology>
    </subcellularLocation>
</comment>
<evidence type="ECO:0000256" key="7">
    <source>
        <dbReference type="SAM" id="Phobius"/>
    </source>
</evidence>
<dbReference type="GO" id="GO:0016020">
    <property type="term" value="C:membrane"/>
    <property type="evidence" value="ECO:0007669"/>
    <property type="project" value="UniProtKB-SubCell"/>
</dbReference>
<feature type="region of interest" description="Disordered" evidence="6">
    <location>
        <begin position="1"/>
        <end position="31"/>
    </location>
</feature>
<keyword evidence="3 7" id="KW-0812">Transmembrane</keyword>
<dbReference type="Pfam" id="PF00854">
    <property type="entry name" value="PTR2"/>
    <property type="match status" value="1"/>
</dbReference>
<name>A0AAW1HKW6_SAPOF</name>
<gene>
    <name evidence="8" type="ORF">RND81_11G121000</name>
</gene>
<protein>
    <submittedName>
        <fullName evidence="8">Uncharacterized protein</fullName>
    </submittedName>
</protein>
<proteinExistence type="inferred from homology"/>
<keyword evidence="5 7" id="KW-0472">Membrane</keyword>
<evidence type="ECO:0000256" key="4">
    <source>
        <dbReference type="ARBA" id="ARBA00022989"/>
    </source>
</evidence>
<dbReference type="Gene3D" id="1.20.1250.20">
    <property type="entry name" value="MFS general substrate transporter like domains"/>
    <property type="match status" value="1"/>
</dbReference>
<feature type="transmembrane region" description="Helical" evidence="7">
    <location>
        <begin position="420"/>
        <end position="439"/>
    </location>
</feature>
<evidence type="ECO:0000256" key="1">
    <source>
        <dbReference type="ARBA" id="ARBA00004141"/>
    </source>
</evidence>
<dbReference type="GO" id="GO:0022857">
    <property type="term" value="F:transmembrane transporter activity"/>
    <property type="evidence" value="ECO:0007669"/>
    <property type="project" value="InterPro"/>
</dbReference>
<organism evidence="8 9">
    <name type="scientific">Saponaria officinalis</name>
    <name type="common">Common soapwort</name>
    <name type="synonym">Lychnis saponaria</name>
    <dbReference type="NCBI Taxonomy" id="3572"/>
    <lineage>
        <taxon>Eukaryota</taxon>
        <taxon>Viridiplantae</taxon>
        <taxon>Streptophyta</taxon>
        <taxon>Embryophyta</taxon>
        <taxon>Tracheophyta</taxon>
        <taxon>Spermatophyta</taxon>
        <taxon>Magnoliopsida</taxon>
        <taxon>eudicotyledons</taxon>
        <taxon>Gunneridae</taxon>
        <taxon>Pentapetalae</taxon>
        <taxon>Caryophyllales</taxon>
        <taxon>Caryophyllaceae</taxon>
        <taxon>Caryophylleae</taxon>
        <taxon>Saponaria</taxon>
    </lineage>
</organism>
<feature type="transmembrane region" description="Helical" evidence="7">
    <location>
        <begin position="146"/>
        <end position="164"/>
    </location>
</feature>
<feature type="transmembrane region" description="Helical" evidence="7">
    <location>
        <begin position="78"/>
        <end position="96"/>
    </location>
</feature>
<feature type="transmembrane region" description="Helical" evidence="7">
    <location>
        <begin position="344"/>
        <end position="364"/>
    </location>
</feature>
<feature type="transmembrane region" description="Helical" evidence="7">
    <location>
        <begin position="547"/>
        <end position="566"/>
    </location>
</feature>
<dbReference type="PANTHER" id="PTHR11654">
    <property type="entry name" value="OLIGOPEPTIDE TRANSPORTER-RELATED"/>
    <property type="match status" value="1"/>
</dbReference>
<evidence type="ECO:0000313" key="9">
    <source>
        <dbReference type="Proteomes" id="UP001443914"/>
    </source>
</evidence>
<evidence type="ECO:0000256" key="3">
    <source>
        <dbReference type="ARBA" id="ARBA00022692"/>
    </source>
</evidence>
<evidence type="ECO:0000256" key="2">
    <source>
        <dbReference type="ARBA" id="ARBA00005982"/>
    </source>
</evidence>
<feature type="transmembrane region" description="Helical" evidence="7">
    <location>
        <begin position="196"/>
        <end position="215"/>
    </location>
</feature>
<feature type="transmembrane region" description="Helical" evidence="7">
    <location>
        <begin position="496"/>
        <end position="523"/>
    </location>
</feature>
<feature type="transmembrane region" description="Helical" evidence="7">
    <location>
        <begin position="459"/>
        <end position="484"/>
    </location>
</feature>
<comment type="caution">
    <text evidence="8">The sequence shown here is derived from an EMBL/GenBank/DDBJ whole genome shotgun (WGS) entry which is preliminary data.</text>
</comment>
<dbReference type="InterPro" id="IPR036259">
    <property type="entry name" value="MFS_trans_sf"/>
</dbReference>
<dbReference type="PROSITE" id="PS01022">
    <property type="entry name" value="PTR2_1"/>
    <property type="match status" value="1"/>
</dbReference>
<dbReference type="GO" id="GO:0006857">
    <property type="term" value="P:oligopeptide transport"/>
    <property type="evidence" value="ECO:0007669"/>
    <property type="project" value="InterPro"/>
</dbReference>